<dbReference type="RefSeq" id="XP_067920437.1">
    <property type="nucleotide sequence ID" value="XM_068067594.1"/>
</dbReference>
<dbReference type="Proteomes" id="UP000221165">
    <property type="component" value="Unassembled WGS sequence"/>
</dbReference>
<dbReference type="GeneID" id="94430805"/>
<evidence type="ECO:0000313" key="2">
    <source>
        <dbReference type="Proteomes" id="UP000221165"/>
    </source>
</evidence>
<proteinExistence type="predicted"/>
<comment type="caution">
    <text evidence="1">The sequence shown here is derived from an EMBL/GenBank/DDBJ whole genome shotgun (WGS) entry which is preliminary data.</text>
</comment>
<dbReference type="AlphaFoldDB" id="A0A2C6JUY4"/>
<protein>
    <submittedName>
        <fullName evidence="1">Uncharacterized protein</fullName>
    </submittedName>
</protein>
<reference evidence="1 2" key="1">
    <citation type="journal article" date="2017" name="Int. J. Parasitol.">
        <title>The genome of the protozoan parasite Cystoisospora suis and a reverse vaccinology approach to identify vaccine candidates.</title>
        <authorList>
            <person name="Palmieri N."/>
            <person name="Shrestha A."/>
            <person name="Ruttkowski B."/>
            <person name="Beck T."/>
            <person name="Vogl C."/>
            <person name="Tomley F."/>
            <person name="Blake D.P."/>
            <person name="Joachim A."/>
        </authorList>
    </citation>
    <scope>NUCLEOTIDE SEQUENCE [LARGE SCALE GENOMIC DNA]</scope>
    <source>
        <strain evidence="1 2">Wien I</strain>
    </source>
</reference>
<organism evidence="1 2">
    <name type="scientific">Cystoisospora suis</name>
    <dbReference type="NCBI Taxonomy" id="483139"/>
    <lineage>
        <taxon>Eukaryota</taxon>
        <taxon>Sar</taxon>
        <taxon>Alveolata</taxon>
        <taxon>Apicomplexa</taxon>
        <taxon>Conoidasida</taxon>
        <taxon>Coccidia</taxon>
        <taxon>Eucoccidiorida</taxon>
        <taxon>Eimeriorina</taxon>
        <taxon>Sarcocystidae</taxon>
        <taxon>Cystoisospora</taxon>
    </lineage>
</organism>
<gene>
    <name evidence="1" type="ORF">CSUI_007449</name>
</gene>
<dbReference type="EMBL" id="MIGC01003933">
    <property type="protein sequence ID" value="PHJ18731.1"/>
    <property type="molecule type" value="Genomic_DNA"/>
</dbReference>
<evidence type="ECO:0000313" key="1">
    <source>
        <dbReference type="EMBL" id="PHJ18731.1"/>
    </source>
</evidence>
<sequence length="74" mass="8152">MSPPATARPRGVTQQPLTPRLTTCFRLHSKQQSASFFLVPRRVVTARSSDSGGEGRLAVFWTSALSRSCCSRRT</sequence>
<accession>A0A2C6JUY4</accession>
<name>A0A2C6JUY4_9APIC</name>
<keyword evidence="2" id="KW-1185">Reference proteome</keyword>
<dbReference type="VEuPathDB" id="ToxoDB:CSUI_007449"/>